<dbReference type="RefSeq" id="WP_379715417.1">
    <property type="nucleotide sequence ID" value="NZ_JBHTBS010000013.1"/>
</dbReference>
<dbReference type="PANTHER" id="PTHR30224:SF4">
    <property type="entry name" value="ELECTRON TRANSPORT PROTEIN YCCM-RELATED"/>
    <property type="match status" value="1"/>
</dbReference>
<keyword evidence="4" id="KW-1133">Transmembrane helix</keyword>
<comment type="subcellular location">
    <subcellularLocation>
        <location evidence="1">Cell membrane</location>
    </subcellularLocation>
</comment>
<evidence type="ECO:0000313" key="7">
    <source>
        <dbReference type="Proteomes" id="UP001596472"/>
    </source>
</evidence>
<dbReference type="InterPro" id="IPR007329">
    <property type="entry name" value="FMN-bd"/>
</dbReference>
<evidence type="ECO:0000256" key="3">
    <source>
        <dbReference type="ARBA" id="ARBA00023136"/>
    </source>
</evidence>
<keyword evidence="7" id="KW-1185">Reference proteome</keyword>
<keyword evidence="3 4" id="KW-0472">Membrane</keyword>
<dbReference type="PANTHER" id="PTHR30224">
    <property type="entry name" value="ELECTRON TRANSPORT PROTEIN"/>
    <property type="match status" value="1"/>
</dbReference>
<reference evidence="7" key="1">
    <citation type="journal article" date="2019" name="Int. J. Syst. Evol. Microbiol.">
        <title>The Global Catalogue of Microorganisms (GCM) 10K type strain sequencing project: providing services to taxonomists for standard genome sequencing and annotation.</title>
        <authorList>
            <consortium name="The Broad Institute Genomics Platform"/>
            <consortium name="The Broad Institute Genome Sequencing Center for Infectious Disease"/>
            <person name="Wu L."/>
            <person name="Ma J."/>
        </authorList>
    </citation>
    <scope>NUCLEOTIDE SEQUENCE [LARGE SCALE GENOMIC DNA]</scope>
    <source>
        <strain evidence="7">CGMCC 4.1467</strain>
    </source>
</reference>
<dbReference type="InterPro" id="IPR017896">
    <property type="entry name" value="4Fe4S_Fe-S-bd"/>
</dbReference>
<evidence type="ECO:0000313" key="6">
    <source>
        <dbReference type="EMBL" id="MFC7339153.1"/>
    </source>
</evidence>
<keyword evidence="2" id="KW-1003">Cell membrane</keyword>
<protein>
    <submittedName>
        <fullName evidence="6">FMN-binding protein</fullName>
    </submittedName>
</protein>
<dbReference type="Pfam" id="PF04205">
    <property type="entry name" value="FMN_bind"/>
    <property type="match status" value="1"/>
</dbReference>
<dbReference type="InterPro" id="IPR052378">
    <property type="entry name" value="NosR_regulator"/>
</dbReference>
<feature type="transmembrane region" description="Helical" evidence="4">
    <location>
        <begin position="454"/>
        <end position="477"/>
    </location>
</feature>
<dbReference type="EMBL" id="JBHTBS010000013">
    <property type="protein sequence ID" value="MFC7339153.1"/>
    <property type="molecule type" value="Genomic_DNA"/>
</dbReference>
<comment type="caution">
    <text evidence="6">The sequence shown here is derived from an EMBL/GenBank/DDBJ whole genome shotgun (WGS) entry which is preliminary data.</text>
</comment>
<feature type="transmembrane region" description="Helical" evidence="4">
    <location>
        <begin position="489"/>
        <end position="513"/>
    </location>
</feature>
<feature type="transmembrane region" description="Helical" evidence="4">
    <location>
        <begin position="399"/>
        <end position="421"/>
    </location>
</feature>
<keyword evidence="4" id="KW-0812">Transmembrane</keyword>
<dbReference type="SMART" id="SM00900">
    <property type="entry name" value="FMN_bind"/>
    <property type="match status" value="2"/>
</dbReference>
<feature type="transmembrane region" description="Helical" evidence="4">
    <location>
        <begin position="369"/>
        <end position="387"/>
    </location>
</feature>
<feature type="domain" description="FMN-binding" evidence="5">
    <location>
        <begin position="245"/>
        <end position="329"/>
    </location>
</feature>
<evidence type="ECO:0000256" key="1">
    <source>
        <dbReference type="ARBA" id="ARBA00004236"/>
    </source>
</evidence>
<evidence type="ECO:0000256" key="2">
    <source>
        <dbReference type="ARBA" id="ARBA00022475"/>
    </source>
</evidence>
<proteinExistence type="predicted"/>
<sequence length="559" mass="60599">MNPEGHTHPKRPGKGRKRLLRFAIPVWRLALLVAAFLCVHQAHRWRVDKVEHGLDASWINEVKPWLPAADHFGEPEEDDLLTSVLDANDELLGWATQTFPEAAKVTGYAGASNLLVVLNPDRRVVGSVLLQSADTAGHVDKIKKDDSFFTQWNGRHAASLGVLEEADVVSGATLTSEAIARGMAGRFGAQDAAEWFPDVLTIEQVRSIFPKASGFEELELGVYQVSGGEGQLILRTSRAGVAVRGFQGPSDLIVGLENDEIVGVRMLGSRDNKPYILDVADELKFADPFVGQSTGGLLETGPAKRFVVSGASKTAHSVTESVLELVRRHDRTELATSFDWRLGVGLIWVLAGVTIGLTKLRAKRRVRLVFAVLSMALGGLWLGWMVAQDQWITWAKRGSLSGTGMAMLVLSASAILVPAIFGKNVYCAHLCPHGAAQTLLGATHKRRFAPPGKLHRMLVTVPWLGLIALWGLALAGSSFSATYAEPFEVWSAGFFALMPTLIFGVGLVSAAFLPQAYCHYGCPTGALLKFLTHSPSRWTRRDSIAATLVGLAWVFVLCS</sequence>
<organism evidence="6 7">
    <name type="scientific">Haloferula chungangensis</name>
    <dbReference type="NCBI Taxonomy" id="1048331"/>
    <lineage>
        <taxon>Bacteria</taxon>
        <taxon>Pseudomonadati</taxon>
        <taxon>Verrucomicrobiota</taxon>
        <taxon>Verrucomicrobiia</taxon>
        <taxon>Verrucomicrobiales</taxon>
        <taxon>Verrucomicrobiaceae</taxon>
        <taxon>Haloferula</taxon>
    </lineage>
</organism>
<feature type="domain" description="FMN-binding" evidence="5">
    <location>
        <begin position="107"/>
        <end position="190"/>
    </location>
</feature>
<gene>
    <name evidence="6" type="ORF">ACFQY0_18310</name>
</gene>
<name>A0ABW2L9R8_9BACT</name>
<evidence type="ECO:0000256" key="4">
    <source>
        <dbReference type="SAM" id="Phobius"/>
    </source>
</evidence>
<dbReference type="Proteomes" id="UP001596472">
    <property type="component" value="Unassembled WGS sequence"/>
</dbReference>
<accession>A0ABW2L9R8</accession>
<evidence type="ECO:0000259" key="5">
    <source>
        <dbReference type="SMART" id="SM00900"/>
    </source>
</evidence>
<dbReference type="Pfam" id="PF12801">
    <property type="entry name" value="Fer4_5"/>
    <property type="match status" value="2"/>
</dbReference>